<proteinExistence type="predicted"/>
<sequence length="67" mass="7805">MTARTELPISDSYVSFFNNRKKVDNKKCLFPDTFAGFVYNIIAIFNIGPNFRVKQEQFCLYSKVTID</sequence>
<protein>
    <submittedName>
        <fullName evidence="1">Uncharacterized protein</fullName>
    </submittedName>
</protein>
<reference evidence="2" key="1">
    <citation type="submission" date="2016-04" db="EMBL/GenBank/DDBJ databases">
        <authorList>
            <person name="Chen L."/>
            <person name="Zhuang W."/>
            <person name="Wang G."/>
        </authorList>
    </citation>
    <scope>NUCLEOTIDE SEQUENCE [LARGE SCALE GENOMIC DNA]</scope>
    <source>
        <strain evidence="2">208</strain>
    </source>
</reference>
<gene>
    <name evidence="1" type="ORF">A4R26_09250</name>
</gene>
<keyword evidence="2" id="KW-1185">Reference proteome</keyword>
<name>A0A1V9EHS0_9BACT</name>
<evidence type="ECO:0000313" key="1">
    <source>
        <dbReference type="EMBL" id="OQP45676.1"/>
    </source>
</evidence>
<organism evidence="1 2">
    <name type="scientific">Niastella populi</name>
    <dbReference type="NCBI Taxonomy" id="550983"/>
    <lineage>
        <taxon>Bacteria</taxon>
        <taxon>Pseudomonadati</taxon>
        <taxon>Bacteroidota</taxon>
        <taxon>Chitinophagia</taxon>
        <taxon>Chitinophagales</taxon>
        <taxon>Chitinophagaceae</taxon>
        <taxon>Niastella</taxon>
    </lineage>
</organism>
<dbReference type="AlphaFoldDB" id="A0A1V9EHS0"/>
<comment type="caution">
    <text evidence="1">The sequence shown here is derived from an EMBL/GenBank/DDBJ whole genome shotgun (WGS) entry which is preliminary data.</text>
</comment>
<evidence type="ECO:0000313" key="2">
    <source>
        <dbReference type="Proteomes" id="UP000192276"/>
    </source>
</evidence>
<accession>A0A1V9EHS0</accession>
<dbReference type="Proteomes" id="UP000192276">
    <property type="component" value="Unassembled WGS sequence"/>
</dbReference>
<dbReference type="EMBL" id="LWBP01000254">
    <property type="protein sequence ID" value="OQP45676.1"/>
    <property type="molecule type" value="Genomic_DNA"/>
</dbReference>